<dbReference type="RefSeq" id="XP_025551003.1">
    <property type="nucleotide sequence ID" value="XM_025701109.1"/>
</dbReference>
<gene>
    <name evidence="3" type="ORF">BO97DRAFT_87259</name>
</gene>
<dbReference type="EMBL" id="KZ824286">
    <property type="protein sequence ID" value="RAL11849.1"/>
    <property type="molecule type" value="Genomic_DNA"/>
</dbReference>
<dbReference type="PANTHER" id="PTHR43625">
    <property type="entry name" value="AFLATOXIN B1 ALDEHYDE REDUCTASE"/>
    <property type="match status" value="1"/>
</dbReference>
<evidence type="ECO:0000256" key="1">
    <source>
        <dbReference type="ARBA" id="ARBA00023002"/>
    </source>
</evidence>
<proteinExistence type="predicted"/>
<dbReference type="InterPro" id="IPR050791">
    <property type="entry name" value="Aldo-Keto_reductase"/>
</dbReference>
<evidence type="ECO:0000313" key="4">
    <source>
        <dbReference type="Proteomes" id="UP000248961"/>
    </source>
</evidence>
<sequence>MAAKLETRPLGKNGPEVPRLGFGTMGLSAFYGPPKPDSERLALLDKAYEFGETFWDSAALYNDSETLLGKWLSTNQDKRPHLFLATKFGAEFEGPKMIIDSSRARCRMSCERSLQRLGVDTIDLLYAHRLDANIPVEETVQEMADLRAEGKIRYLGLSEVSAATLRRACAVHPIAAVQVEYSPFSLEIESSQTELLRTARELGVAVVAYSPLSRGILSGRVKSRRDFPEGDLRLLLPRFAEGNFERNLELVERLRAFSERKECTVSQLVLAWLLAQGDDIFPIPGTTRPEALAENVGALQVCLSDDEVKQIRTLVDEVEVSGGRYGEASLKSCFVDTVPFKG</sequence>
<organism evidence="3 4">
    <name type="scientific">Aspergillus homomorphus (strain CBS 101889)</name>
    <dbReference type="NCBI Taxonomy" id="1450537"/>
    <lineage>
        <taxon>Eukaryota</taxon>
        <taxon>Fungi</taxon>
        <taxon>Dikarya</taxon>
        <taxon>Ascomycota</taxon>
        <taxon>Pezizomycotina</taxon>
        <taxon>Eurotiomycetes</taxon>
        <taxon>Eurotiomycetidae</taxon>
        <taxon>Eurotiales</taxon>
        <taxon>Aspergillaceae</taxon>
        <taxon>Aspergillus</taxon>
        <taxon>Aspergillus subgen. Circumdati</taxon>
    </lineage>
</organism>
<dbReference type="Proteomes" id="UP000248961">
    <property type="component" value="Unassembled WGS sequence"/>
</dbReference>
<dbReference type="GO" id="GO:0016491">
    <property type="term" value="F:oxidoreductase activity"/>
    <property type="evidence" value="ECO:0007669"/>
    <property type="project" value="UniProtKB-KW"/>
</dbReference>
<dbReference type="OrthoDB" id="37537at2759"/>
<dbReference type="InterPro" id="IPR023210">
    <property type="entry name" value="NADP_OxRdtase_dom"/>
</dbReference>
<reference evidence="3 4" key="1">
    <citation type="submission" date="2018-02" db="EMBL/GenBank/DDBJ databases">
        <title>The genomes of Aspergillus section Nigri reveals drivers in fungal speciation.</title>
        <authorList>
            <consortium name="DOE Joint Genome Institute"/>
            <person name="Vesth T.C."/>
            <person name="Nybo J."/>
            <person name="Theobald S."/>
            <person name="Brandl J."/>
            <person name="Frisvad J.C."/>
            <person name="Nielsen K.F."/>
            <person name="Lyhne E.K."/>
            <person name="Kogle M.E."/>
            <person name="Kuo A."/>
            <person name="Riley R."/>
            <person name="Clum A."/>
            <person name="Nolan M."/>
            <person name="Lipzen A."/>
            <person name="Salamov A."/>
            <person name="Henrissat B."/>
            <person name="Wiebenga A."/>
            <person name="De vries R.P."/>
            <person name="Grigoriev I.V."/>
            <person name="Mortensen U.H."/>
            <person name="Andersen M.R."/>
            <person name="Baker S.E."/>
        </authorList>
    </citation>
    <scope>NUCLEOTIDE SEQUENCE [LARGE SCALE GENOMIC DNA]</scope>
    <source>
        <strain evidence="3 4">CBS 101889</strain>
    </source>
</reference>
<dbReference type="STRING" id="1450537.A0A395HWE6"/>
<dbReference type="InterPro" id="IPR036812">
    <property type="entry name" value="NAD(P)_OxRdtase_dom_sf"/>
</dbReference>
<protein>
    <submittedName>
        <fullName evidence="3">Aldo/keto reductase</fullName>
    </submittedName>
</protein>
<dbReference type="SUPFAM" id="SSF51430">
    <property type="entry name" value="NAD(P)-linked oxidoreductase"/>
    <property type="match status" value="1"/>
</dbReference>
<dbReference type="VEuPathDB" id="FungiDB:BO97DRAFT_87259"/>
<evidence type="ECO:0000259" key="2">
    <source>
        <dbReference type="Pfam" id="PF00248"/>
    </source>
</evidence>
<dbReference type="GO" id="GO:0005737">
    <property type="term" value="C:cytoplasm"/>
    <property type="evidence" value="ECO:0007669"/>
    <property type="project" value="TreeGrafter"/>
</dbReference>
<accession>A0A395HWE6</accession>
<dbReference type="Gene3D" id="3.20.20.100">
    <property type="entry name" value="NADP-dependent oxidoreductase domain"/>
    <property type="match status" value="1"/>
</dbReference>
<dbReference type="PANTHER" id="PTHR43625:SF40">
    <property type="entry name" value="ALDO-KETO REDUCTASE YAKC [NADP(+)]"/>
    <property type="match status" value="1"/>
</dbReference>
<evidence type="ECO:0000313" key="3">
    <source>
        <dbReference type="EMBL" id="RAL11849.1"/>
    </source>
</evidence>
<dbReference type="Pfam" id="PF00248">
    <property type="entry name" value="Aldo_ket_red"/>
    <property type="match status" value="1"/>
</dbReference>
<keyword evidence="1" id="KW-0560">Oxidoreductase</keyword>
<name>A0A395HWE6_ASPHC</name>
<dbReference type="GeneID" id="37205398"/>
<keyword evidence="4" id="KW-1185">Reference proteome</keyword>
<dbReference type="AlphaFoldDB" id="A0A395HWE6"/>
<feature type="domain" description="NADP-dependent oxidoreductase" evidence="2">
    <location>
        <begin position="19"/>
        <end position="314"/>
    </location>
</feature>